<name>K0S7D1_THAOC</name>
<protein>
    <submittedName>
        <fullName evidence="1">Uncharacterized protein</fullName>
    </submittedName>
</protein>
<keyword evidence="2" id="KW-1185">Reference proteome</keyword>
<dbReference type="Proteomes" id="UP000266841">
    <property type="component" value="Unassembled WGS sequence"/>
</dbReference>
<proteinExistence type="predicted"/>
<dbReference type="AlphaFoldDB" id="K0S7D1"/>
<evidence type="ECO:0000313" key="2">
    <source>
        <dbReference type="Proteomes" id="UP000266841"/>
    </source>
</evidence>
<sequence length="126" mass="14380">MTHRQAAEVGIFPPTRRVHQLESGSSSTIEPERRLSWRRPAPSLMPRCPYLPFCLAPFVSTSCVRWLRCRVARPAALSSAPQPRRRDKQTWNVNDHFTLAESESLAFLSRTSGSHRQALKQEDSHT</sequence>
<comment type="caution">
    <text evidence="1">The sequence shown here is derived from an EMBL/GenBank/DDBJ whole genome shotgun (WGS) entry which is preliminary data.</text>
</comment>
<organism evidence="1 2">
    <name type="scientific">Thalassiosira oceanica</name>
    <name type="common">Marine diatom</name>
    <dbReference type="NCBI Taxonomy" id="159749"/>
    <lineage>
        <taxon>Eukaryota</taxon>
        <taxon>Sar</taxon>
        <taxon>Stramenopiles</taxon>
        <taxon>Ochrophyta</taxon>
        <taxon>Bacillariophyta</taxon>
        <taxon>Coscinodiscophyceae</taxon>
        <taxon>Thalassiosirophycidae</taxon>
        <taxon>Thalassiosirales</taxon>
        <taxon>Thalassiosiraceae</taxon>
        <taxon>Thalassiosira</taxon>
    </lineage>
</organism>
<gene>
    <name evidence="1" type="ORF">THAOC_18754</name>
</gene>
<reference evidence="1 2" key="1">
    <citation type="journal article" date="2012" name="Genome Biol.">
        <title>Genome and low-iron response of an oceanic diatom adapted to chronic iron limitation.</title>
        <authorList>
            <person name="Lommer M."/>
            <person name="Specht M."/>
            <person name="Roy A.S."/>
            <person name="Kraemer L."/>
            <person name="Andreson R."/>
            <person name="Gutowska M.A."/>
            <person name="Wolf J."/>
            <person name="Bergner S.V."/>
            <person name="Schilhabel M.B."/>
            <person name="Klostermeier U.C."/>
            <person name="Beiko R.G."/>
            <person name="Rosenstiel P."/>
            <person name="Hippler M."/>
            <person name="Laroche J."/>
        </authorList>
    </citation>
    <scope>NUCLEOTIDE SEQUENCE [LARGE SCALE GENOMIC DNA]</scope>
    <source>
        <strain evidence="1 2">CCMP1005</strain>
    </source>
</reference>
<dbReference type="EMBL" id="AGNL01020652">
    <property type="protein sequence ID" value="EJK60834.1"/>
    <property type="molecule type" value="Genomic_DNA"/>
</dbReference>
<accession>K0S7D1</accession>
<evidence type="ECO:0000313" key="1">
    <source>
        <dbReference type="EMBL" id="EJK60834.1"/>
    </source>
</evidence>